<feature type="compositionally biased region" description="Basic and acidic residues" evidence="1">
    <location>
        <begin position="67"/>
        <end position="76"/>
    </location>
</feature>
<feature type="compositionally biased region" description="Basic and acidic residues" evidence="1">
    <location>
        <begin position="27"/>
        <end position="56"/>
    </location>
</feature>
<evidence type="ECO:0000313" key="4">
    <source>
        <dbReference type="Proteomes" id="UP000005259"/>
    </source>
</evidence>
<feature type="compositionally biased region" description="Acidic residues" evidence="1">
    <location>
        <begin position="57"/>
        <end position="66"/>
    </location>
</feature>
<dbReference type="PROSITE" id="PS51257">
    <property type="entry name" value="PROKAR_LIPOPROTEIN"/>
    <property type="match status" value="1"/>
</dbReference>
<keyword evidence="2" id="KW-0732">Signal</keyword>
<dbReference type="AlphaFoldDB" id="A0A9W3J565"/>
<proteinExistence type="predicted"/>
<protein>
    <recommendedName>
        <fullName evidence="5">Lipoprotein</fullName>
    </recommendedName>
</protein>
<dbReference type="EMBL" id="CP003752">
    <property type="protein sequence ID" value="AFQ14436.1"/>
    <property type="molecule type" value="Genomic_DNA"/>
</dbReference>
<evidence type="ECO:0000256" key="2">
    <source>
        <dbReference type="SAM" id="SignalP"/>
    </source>
</evidence>
<accession>A0A9W3J565</accession>
<name>A0A9W3J565_BACTU</name>
<organism evidence="3 4">
    <name type="scientific">Bacillus thuringiensis HD-771</name>
    <dbReference type="NCBI Taxonomy" id="1218175"/>
    <lineage>
        <taxon>Bacteria</taxon>
        <taxon>Bacillati</taxon>
        <taxon>Bacillota</taxon>
        <taxon>Bacilli</taxon>
        <taxon>Bacillales</taxon>
        <taxon>Bacillaceae</taxon>
        <taxon>Bacillus</taxon>
        <taxon>Bacillus cereus group</taxon>
    </lineage>
</organism>
<reference evidence="3 4" key="1">
    <citation type="submission" date="2012-08" db="EMBL/GenBank/DDBJ databases">
        <authorList>
            <person name="Doggett N."/>
            <person name="Teshima H."/>
            <person name="Bruce D."/>
            <person name="Detter J.C."/>
            <person name="Johnson S.L."/>
            <person name="Han C."/>
        </authorList>
    </citation>
    <scope>NUCLEOTIDE SEQUENCE [LARGE SCALE GENOMIC DNA]</scope>
    <source>
        <strain evidence="3 4">HD-771</strain>
    </source>
</reference>
<dbReference type="KEGG" id="bti:BTG_04695"/>
<evidence type="ECO:0000313" key="3">
    <source>
        <dbReference type="EMBL" id="AFQ14436.1"/>
    </source>
</evidence>
<evidence type="ECO:0000256" key="1">
    <source>
        <dbReference type="SAM" id="MobiDB-lite"/>
    </source>
</evidence>
<feature type="signal peptide" evidence="2">
    <location>
        <begin position="1"/>
        <end position="22"/>
    </location>
</feature>
<gene>
    <name evidence="3" type="ORF">BTG_04695</name>
</gene>
<evidence type="ECO:0008006" key="5">
    <source>
        <dbReference type="Google" id="ProtNLM"/>
    </source>
</evidence>
<dbReference type="Proteomes" id="UP000005259">
    <property type="component" value="Chromosome"/>
</dbReference>
<dbReference type="RefSeq" id="WP_001106986.1">
    <property type="nucleotide sequence ID" value="NC_018500.1"/>
</dbReference>
<sequence length="76" mass="8834">MNYKKMLSILMTSIFTVGLLIGCNPAPKDEKEPDPTEEPSEQRQEEKNNELNKKDEQEPDPTEEPSEEQKKKKENE</sequence>
<feature type="region of interest" description="Disordered" evidence="1">
    <location>
        <begin position="22"/>
        <end position="76"/>
    </location>
</feature>
<feature type="chain" id="PRO_5040857157" description="Lipoprotein" evidence="2">
    <location>
        <begin position="23"/>
        <end position="76"/>
    </location>
</feature>